<accession>A0AA88W9P6</accession>
<dbReference type="PANTHER" id="PTHR31580">
    <property type="entry name" value="FILAMENT-LIKE PLANT PROTEIN 4"/>
    <property type="match status" value="1"/>
</dbReference>
<protein>
    <submittedName>
        <fullName evidence="1">Uncharacterized protein</fullName>
    </submittedName>
</protein>
<evidence type="ECO:0000313" key="1">
    <source>
        <dbReference type="EMBL" id="KAK3022539.1"/>
    </source>
</evidence>
<comment type="caution">
    <text evidence="1">The sequence shown here is derived from an EMBL/GenBank/DDBJ whole genome shotgun (WGS) entry which is preliminary data.</text>
</comment>
<proteinExistence type="predicted"/>
<reference evidence="1" key="1">
    <citation type="submission" date="2022-12" db="EMBL/GenBank/DDBJ databases">
        <title>Draft genome assemblies for two species of Escallonia (Escalloniales).</title>
        <authorList>
            <person name="Chanderbali A."/>
            <person name="Dervinis C."/>
            <person name="Anghel I."/>
            <person name="Soltis D."/>
            <person name="Soltis P."/>
            <person name="Zapata F."/>
        </authorList>
    </citation>
    <scope>NUCLEOTIDE SEQUENCE</scope>
    <source>
        <strain evidence="1">UCBG64.0493</strain>
        <tissue evidence="1">Leaf</tissue>
    </source>
</reference>
<name>A0AA88W9P6_9ASTE</name>
<evidence type="ECO:0000313" key="2">
    <source>
        <dbReference type="Proteomes" id="UP001188597"/>
    </source>
</evidence>
<dbReference type="EMBL" id="JAVXUP010000705">
    <property type="protein sequence ID" value="KAK3022539.1"/>
    <property type="molecule type" value="Genomic_DNA"/>
</dbReference>
<dbReference type="PANTHER" id="PTHR31580:SF8">
    <property type="entry name" value="FILAMENT-LIKE PROTEIN (DUF869)"/>
    <property type="match status" value="1"/>
</dbReference>
<organism evidence="1 2">
    <name type="scientific">Escallonia herrerae</name>
    <dbReference type="NCBI Taxonomy" id="1293975"/>
    <lineage>
        <taxon>Eukaryota</taxon>
        <taxon>Viridiplantae</taxon>
        <taxon>Streptophyta</taxon>
        <taxon>Embryophyta</taxon>
        <taxon>Tracheophyta</taxon>
        <taxon>Spermatophyta</taxon>
        <taxon>Magnoliopsida</taxon>
        <taxon>eudicotyledons</taxon>
        <taxon>Gunneridae</taxon>
        <taxon>Pentapetalae</taxon>
        <taxon>asterids</taxon>
        <taxon>campanulids</taxon>
        <taxon>Escalloniales</taxon>
        <taxon>Escalloniaceae</taxon>
        <taxon>Escallonia</taxon>
    </lineage>
</organism>
<sequence length="84" mass="9297">MDQKTWLWRKRSSEKIIVASDKAELTQKSNKEEVLPSEKEVALESSVKYLNEKSASVICGCNAEDDLVADHAKTAQEAIAGAKF</sequence>
<dbReference type="AlphaFoldDB" id="A0AA88W9P6"/>
<dbReference type="Proteomes" id="UP001188597">
    <property type="component" value="Unassembled WGS sequence"/>
</dbReference>
<gene>
    <name evidence="1" type="ORF">RJ639_047477</name>
</gene>
<keyword evidence="2" id="KW-1185">Reference proteome</keyword>